<dbReference type="InterPro" id="IPR000914">
    <property type="entry name" value="SBP_5_dom"/>
</dbReference>
<evidence type="ECO:0000259" key="3">
    <source>
        <dbReference type="Pfam" id="PF00496"/>
    </source>
</evidence>
<evidence type="ECO:0000256" key="2">
    <source>
        <dbReference type="SAM" id="SignalP"/>
    </source>
</evidence>
<dbReference type="RefSeq" id="WP_073589572.1">
    <property type="nucleotide sequence ID" value="NZ_FRFD01000008.1"/>
</dbReference>
<sequence length="631" mass="69665">MKKNVKRFLSLLLTLVMVLSMLTACKSNKTDDTSTKDTATPTVEATDTPTAEPTEEAVSPGGELPRNETLYYGGLQWGAVNGWNPLSDDMNNALAITQAGGGSRTPMFETLYMYNMLDDSMTPLLADGDYQWNADRTEITVKIKSAAKWSDGTAVTADDVAYTFDTDVKVKNGQGVALAPYIESVTAVDPSTVLIKAKLDDNGKAVNPLLVVAYLGQTYVIQKAWIQKVEARCNNDPAAIKKDAGEDVVYSGPYHNFYNDDQKVVLIRDDNYWGQDASMWGKLPAPKYLCHTIYADNPATEVAFKAGEVDVDQQFIPNIQDLWEKEGLPISTYLQDAPYGICVNMPTAWYNMDNPLLQNVSIRKAIAMAVDYDAINANAMTGQSPTFKDVPRSVMNPTDGEQAKYDKDAVKDLQWTGSDVEGAKKLLDDAGIVDKDGDGIRELDGKKLSFVAACPDGWTDWQAAIEIVAAAGKNIGIDITTQYPQADVFQSTVTSKKQTEYDIFMMWTDSAGPTQPWGRLRMLTSSEYNGVDNNWAGNWGHYSNKRMDEIIKAIPGESDPAKQKEYYTEAVKIYLTDVPSFSLMYRPDQFHAVNESVWTNYPENGDGNNIPPLVLLNGYSIAGLYKIDLVK</sequence>
<evidence type="ECO:0000256" key="1">
    <source>
        <dbReference type="SAM" id="MobiDB-lite"/>
    </source>
</evidence>
<dbReference type="GO" id="GO:1904680">
    <property type="term" value="F:peptide transmembrane transporter activity"/>
    <property type="evidence" value="ECO:0007669"/>
    <property type="project" value="TreeGrafter"/>
</dbReference>
<gene>
    <name evidence="4" type="ORF">SAMN02745217_02924</name>
</gene>
<keyword evidence="5" id="KW-1185">Reference proteome</keyword>
<dbReference type="GO" id="GO:0043190">
    <property type="term" value="C:ATP-binding cassette (ABC) transporter complex"/>
    <property type="evidence" value="ECO:0007669"/>
    <property type="project" value="InterPro"/>
</dbReference>
<dbReference type="STRING" id="1121345.SAMN02745217_02924"/>
<dbReference type="InterPro" id="IPR039424">
    <property type="entry name" value="SBP_5"/>
</dbReference>
<evidence type="ECO:0000313" key="4">
    <source>
        <dbReference type="EMBL" id="SHO50822.1"/>
    </source>
</evidence>
<dbReference type="SUPFAM" id="SSF53850">
    <property type="entry name" value="Periplasmic binding protein-like II"/>
    <property type="match status" value="1"/>
</dbReference>
<dbReference type="PANTHER" id="PTHR30290">
    <property type="entry name" value="PERIPLASMIC BINDING COMPONENT OF ABC TRANSPORTER"/>
    <property type="match status" value="1"/>
</dbReference>
<dbReference type="Gene3D" id="3.40.190.10">
    <property type="entry name" value="Periplasmic binding protein-like II"/>
    <property type="match status" value="1"/>
</dbReference>
<feature type="compositionally biased region" description="Low complexity" evidence="1">
    <location>
        <begin position="36"/>
        <end position="58"/>
    </location>
</feature>
<evidence type="ECO:0000313" key="5">
    <source>
        <dbReference type="Proteomes" id="UP000184612"/>
    </source>
</evidence>
<keyword evidence="2" id="KW-0732">Signal</keyword>
<feature type="chain" id="PRO_5012952349" evidence="2">
    <location>
        <begin position="27"/>
        <end position="631"/>
    </location>
</feature>
<dbReference type="Gene3D" id="3.10.105.10">
    <property type="entry name" value="Dipeptide-binding Protein, Domain 3"/>
    <property type="match status" value="1"/>
</dbReference>
<dbReference type="Pfam" id="PF00496">
    <property type="entry name" value="SBP_bac_5"/>
    <property type="match status" value="1"/>
</dbReference>
<dbReference type="EMBL" id="FRFD01000008">
    <property type="protein sequence ID" value="SHO50822.1"/>
    <property type="molecule type" value="Genomic_DNA"/>
</dbReference>
<feature type="domain" description="Solute-binding protein family 5" evidence="3">
    <location>
        <begin position="121"/>
        <end position="526"/>
    </location>
</feature>
<dbReference type="PROSITE" id="PS51257">
    <property type="entry name" value="PROKAR_LIPOPROTEIN"/>
    <property type="match status" value="1"/>
</dbReference>
<name>A0A1M7YDV6_9FIRM</name>
<dbReference type="Gene3D" id="3.90.76.10">
    <property type="entry name" value="Dipeptide-binding Protein, Domain 1"/>
    <property type="match status" value="1"/>
</dbReference>
<proteinExistence type="predicted"/>
<protein>
    <submittedName>
        <fullName evidence="4">Peptide/nickel transport system substrate-binding protein</fullName>
    </submittedName>
</protein>
<feature type="region of interest" description="Disordered" evidence="1">
    <location>
        <begin position="28"/>
        <end position="65"/>
    </location>
</feature>
<reference evidence="4 5" key="1">
    <citation type="submission" date="2016-12" db="EMBL/GenBank/DDBJ databases">
        <authorList>
            <person name="Song W.-J."/>
            <person name="Kurnit D.M."/>
        </authorList>
    </citation>
    <scope>NUCLEOTIDE SEQUENCE [LARGE SCALE GENOMIC DNA]</scope>
    <source>
        <strain evidence="4 5">DSM 12503</strain>
    </source>
</reference>
<dbReference type="OrthoDB" id="9772924at2"/>
<dbReference type="CDD" id="cd08509">
    <property type="entry name" value="PBP2_TmCBP_oligosaccharides_like"/>
    <property type="match status" value="1"/>
</dbReference>
<dbReference type="PIRSF" id="PIRSF002741">
    <property type="entry name" value="MppA"/>
    <property type="match status" value="1"/>
</dbReference>
<accession>A0A1M7YDV6</accession>
<dbReference type="Proteomes" id="UP000184612">
    <property type="component" value="Unassembled WGS sequence"/>
</dbReference>
<dbReference type="GO" id="GO:0042597">
    <property type="term" value="C:periplasmic space"/>
    <property type="evidence" value="ECO:0007669"/>
    <property type="project" value="UniProtKB-ARBA"/>
</dbReference>
<feature type="signal peptide" evidence="2">
    <location>
        <begin position="1"/>
        <end position="26"/>
    </location>
</feature>
<dbReference type="InterPro" id="IPR030678">
    <property type="entry name" value="Peptide/Ni-bd"/>
</dbReference>
<dbReference type="AlphaFoldDB" id="A0A1M7YDV6"/>
<dbReference type="PANTHER" id="PTHR30290:SF82">
    <property type="entry name" value="ABC-TYPE DIPEPTIDE_OLIGOPEPTIDE TRANSPORT SYSTEM, PERIPLASMIC COMPONENT"/>
    <property type="match status" value="1"/>
</dbReference>
<organism evidence="4 5">
    <name type="scientific">Anaerocolumna xylanovorans DSM 12503</name>
    <dbReference type="NCBI Taxonomy" id="1121345"/>
    <lineage>
        <taxon>Bacteria</taxon>
        <taxon>Bacillati</taxon>
        <taxon>Bacillota</taxon>
        <taxon>Clostridia</taxon>
        <taxon>Lachnospirales</taxon>
        <taxon>Lachnospiraceae</taxon>
        <taxon>Anaerocolumna</taxon>
    </lineage>
</organism>
<dbReference type="GO" id="GO:0015833">
    <property type="term" value="P:peptide transport"/>
    <property type="evidence" value="ECO:0007669"/>
    <property type="project" value="TreeGrafter"/>
</dbReference>